<dbReference type="AlphaFoldDB" id="A0A6H2A2Q4"/>
<name>A0A6H2A2Q4_9ZZZZ</name>
<proteinExistence type="predicted"/>
<organism evidence="1">
    <name type="scientific">viral metagenome</name>
    <dbReference type="NCBI Taxonomy" id="1070528"/>
    <lineage>
        <taxon>unclassified sequences</taxon>
        <taxon>metagenomes</taxon>
        <taxon>organismal metagenomes</taxon>
    </lineage>
</organism>
<sequence length="123" mass="14168">MNEIKKNGKYLLMCDFCNNTGGVKKIRCKYGVCQSFATCPDCEQLQKHLLLGEKNENHEQCKKYLEKAKLDKIKVGIVAELIRIIEAKIELNDSDKDFLFYLFCDVLSDEALNKIIDFLTNPI</sequence>
<accession>A0A6H2A2Q4</accession>
<gene>
    <name evidence="1" type="ORF">TM448A04279_0012</name>
</gene>
<evidence type="ECO:0000313" key="1">
    <source>
        <dbReference type="EMBL" id="QJA54048.1"/>
    </source>
</evidence>
<protein>
    <submittedName>
        <fullName evidence="1">Uncharacterized protein</fullName>
    </submittedName>
</protein>
<reference evidence="1" key="1">
    <citation type="submission" date="2020-03" db="EMBL/GenBank/DDBJ databases">
        <title>The deep terrestrial virosphere.</title>
        <authorList>
            <person name="Holmfeldt K."/>
            <person name="Nilsson E."/>
            <person name="Simone D."/>
            <person name="Lopez-Fernandez M."/>
            <person name="Wu X."/>
            <person name="de Brujin I."/>
            <person name="Lundin D."/>
            <person name="Andersson A."/>
            <person name="Bertilsson S."/>
            <person name="Dopson M."/>
        </authorList>
    </citation>
    <scope>NUCLEOTIDE SEQUENCE</scope>
    <source>
        <strain evidence="1">TM448A04279</strain>
    </source>
</reference>
<dbReference type="EMBL" id="MT144472">
    <property type="protein sequence ID" value="QJA54048.1"/>
    <property type="molecule type" value="Genomic_DNA"/>
</dbReference>